<dbReference type="RefSeq" id="XP_002111530.1">
    <property type="nucleotide sequence ID" value="XM_002111494.1"/>
</dbReference>
<organism evidence="3 4">
    <name type="scientific">Trichoplax adhaerens</name>
    <name type="common">Trichoplax reptans</name>
    <dbReference type="NCBI Taxonomy" id="10228"/>
    <lineage>
        <taxon>Eukaryota</taxon>
        <taxon>Metazoa</taxon>
        <taxon>Placozoa</taxon>
        <taxon>Uniplacotomia</taxon>
        <taxon>Trichoplacea</taxon>
        <taxon>Trichoplacidae</taxon>
        <taxon>Trichoplax</taxon>
    </lineage>
</organism>
<keyword evidence="2" id="KW-0472">Membrane</keyword>
<keyword evidence="4" id="KW-1185">Reference proteome</keyword>
<gene>
    <name evidence="3" type="ORF">TRIADDRAFT_55647</name>
</gene>
<dbReference type="KEGG" id="tad:TRIADDRAFT_55647"/>
<feature type="transmembrane region" description="Helical" evidence="2">
    <location>
        <begin position="49"/>
        <end position="66"/>
    </location>
</feature>
<dbReference type="EMBL" id="DS985244">
    <property type="protein sequence ID" value="EDV25497.1"/>
    <property type="molecule type" value="Genomic_DNA"/>
</dbReference>
<feature type="transmembrane region" description="Helical" evidence="2">
    <location>
        <begin position="208"/>
        <end position="226"/>
    </location>
</feature>
<dbReference type="Proteomes" id="UP000009022">
    <property type="component" value="Unassembled WGS sequence"/>
</dbReference>
<evidence type="ECO:0000313" key="4">
    <source>
        <dbReference type="Proteomes" id="UP000009022"/>
    </source>
</evidence>
<evidence type="ECO:0000256" key="2">
    <source>
        <dbReference type="SAM" id="Phobius"/>
    </source>
</evidence>
<feature type="transmembrane region" description="Helical" evidence="2">
    <location>
        <begin position="275"/>
        <end position="298"/>
    </location>
</feature>
<dbReference type="HOGENOM" id="CLU_649472_0_0_1"/>
<dbReference type="GeneID" id="6753239"/>
<dbReference type="CTD" id="6753239"/>
<proteinExistence type="predicted"/>
<name>B3RVG7_TRIAD</name>
<evidence type="ECO:0000256" key="1">
    <source>
        <dbReference type="SAM" id="MobiDB-lite"/>
    </source>
</evidence>
<dbReference type="AlphaFoldDB" id="B3RVG7"/>
<evidence type="ECO:0000313" key="3">
    <source>
        <dbReference type="EMBL" id="EDV25497.1"/>
    </source>
</evidence>
<protein>
    <submittedName>
        <fullName evidence="3">Uncharacterized protein</fullName>
    </submittedName>
</protein>
<accession>B3RVG7</accession>
<sequence>MAAVYFVTGLLLLLLGIGNAVMALSATIDIAFIVKSLNPTDLFSTPSVLGNSMIITGILSIIQYFTPTNAMLVAIYIFNIHTLTLLPISIFTSIYYYATIPRLNLATRQSIAIFAVIVLFYLSTIIISVYIAMQYFTDFITSRHYHKLSDLKEEQNSDRSINEGEIAFRLSSTKKIRNVAIFQLICSGVLIASGLADLFLFQGLYSNQTFYAGSLLCVTSICGILSEHKNIDEGMIWFGILSRVSRLICISTIGINVLAYLNTSAAALYEDPDNIRSLFICVSVMLVLGFLTSFYITLKLTSNIGFFNVISVWKKRRAEQSYKPELCSLTTVLSTIQFLAALFLWASGVAAMLYGKAQHLSFSTFSTASWVIVAAKVGVSLNRMKSVQIATNTRKLTKDMGSRNMLTANEDNNEQEDSRESAN</sequence>
<feature type="transmembrane region" description="Helical" evidence="2">
    <location>
        <begin position="110"/>
        <end position="133"/>
    </location>
</feature>
<feature type="transmembrane region" description="Helical" evidence="2">
    <location>
        <begin position="360"/>
        <end position="379"/>
    </location>
</feature>
<keyword evidence="2" id="KW-1133">Transmembrane helix</keyword>
<dbReference type="InParanoid" id="B3RVG7"/>
<feature type="transmembrane region" description="Helical" evidence="2">
    <location>
        <begin position="247"/>
        <end position="269"/>
    </location>
</feature>
<feature type="transmembrane region" description="Helical" evidence="2">
    <location>
        <begin position="326"/>
        <end position="354"/>
    </location>
</feature>
<feature type="transmembrane region" description="Helical" evidence="2">
    <location>
        <begin position="73"/>
        <end position="98"/>
    </location>
</feature>
<feature type="transmembrane region" description="Helical" evidence="2">
    <location>
        <begin position="179"/>
        <end position="202"/>
    </location>
</feature>
<dbReference type="PhylomeDB" id="B3RVG7"/>
<reference evidence="3 4" key="1">
    <citation type="journal article" date="2008" name="Nature">
        <title>The Trichoplax genome and the nature of placozoans.</title>
        <authorList>
            <person name="Srivastava M."/>
            <person name="Begovic E."/>
            <person name="Chapman J."/>
            <person name="Putnam N.H."/>
            <person name="Hellsten U."/>
            <person name="Kawashima T."/>
            <person name="Kuo A."/>
            <person name="Mitros T."/>
            <person name="Salamov A."/>
            <person name="Carpenter M.L."/>
            <person name="Signorovitch A.Y."/>
            <person name="Moreno M.A."/>
            <person name="Kamm K."/>
            <person name="Grimwood J."/>
            <person name="Schmutz J."/>
            <person name="Shapiro H."/>
            <person name="Grigoriev I.V."/>
            <person name="Buss L.W."/>
            <person name="Schierwater B."/>
            <person name="Dellaporta S.L."/>
            <person name="Rokhsar D.S."/>
        </authorList>
    </citation>
    <scope>NUCLEOTIDE SEQUENCE [LARGE SCALE GENOMIC DNA]</scope>
    <source>
        <strain evidence="3 4">Grell-BS-1999</strain>
    </source>
</reference>
<feature type="region of interest" description="Disordered" evidence="1">
    <location>
        <begin position="400"/>
        <end position="423"/>
    </location>
</feature>
<keyword evidence="2" id="KW-0812">Transmembrane</keyword>